<dbReference type="AlphaFoldDB" id="X0ZM61"/>
<protein>
    <recommendedName>
        <fullName evidence="8">Recombinase domain-containing protein</fullName>
    </recommendedName>
</protein>
<dbReference type="GO" id="GO:0000150">
    <property type="term" value="F:DNA strand exchange activity"/>
    <property type="evidence" value="ECO:0007669"/>
    <property type="project" value="InterPro"/>
</dbReference>
<name>X0ZM61_9ZZZZ</name>
<dbReference type="PANTHER" id="PTHR30461:SF23">
    <property type="entry name" value="DNA RECOMBINASE-RELATED"/>
    <property type="match status" value="1"/>
</dbReference>
<comment type="caution">
    <text evidence="7">The sequence shown here is derived from an EMBL/GenBank/DDBJ whole genome shotgun (WGS) entry which is preliminary data.</text>
</comment>
<dbReference type="InterPro" id="IPR036162">
    <property type="entry name" value="Resolvase-like_N_sf"/>
</dbReference>
<keyword evidence="3" id="KW-0233">DNA recombination</keyword>
<evidence type="ECO:0008006" key="8">
    <source>
        <dbReference type="Google" id="ProtNLM"/>
    </source>
</evidence>
<dbReference type="PROSITE" id="PS51736">
    <property type="entry name" value="RECOMBINASES_3"/>
    <property type="match status" value="1"/>
</dbReference>
<dbReference type="InterPro" id="IPR006119">
    <property type="entry name" value="Resolv_N"/>
</dbReference>
<organism evidence="7">
    <name type="scientific">marine sediment metagenome</name>
    <dbReference type="NCBI Taxonomy" id="412755"/>
    <lineage>
        <taxon>unclassified sequences</taxon>
        <taxon>metagenomes</taxon>
        <taxon>ecological metagenomes</taxon>
    </lineage>
</organism>
<dbReference type="PANTHER" id="PTHR30461">
    <property type="entry name" value="DNA-INVERTASE FROM LAMBDOID PROPHAGE"/>
    <property type="match status" value="1"/>
</dbReference>
<dbReference type="EMBL" id="BART01001061">
    <property type="protein sequence ID" value="GAG61458.1"/>
    <property type="molecule type" value="Genomic_DNA"/>
</dbReference>
<keyword evidence="4" id="KW-0175">Coiled coil</keyword>
<dbReference type="PROSITE" id="PS51737">
    <property type="entry name" value="RECOMBINASE_DNA_BIND"/>
    <property type="match status" value="1"/>
</dbReference>
<evidence type="ECO:0000259" key="5">
    <source>
        <dbReference type="PROSITE" id="PS51736"/>
    </source>
</evidence>
<dbReference type="PROSITE" id="PS00397">
    <property type="entry name" value="RECOMBINASES_1"/>
    <property type="match status" value="1"/>
</dbReference>
<dbReference type="Gene3D" id="3.40.50.1390">
    <property type="entry name" value="Resolvase, N-terminal catalytic domain"/>
    <property type="match status" value="1"/>
</dbReference>
<dbReference type="CDD" id="cd00338">
    <property type="entry name" value="Ser_Recombinase"/>
    <property type="match status" value="1"/>
</dbReference>
<dbReference type="InterPro" id="IPR038109">
    <property type="entry name" value="DNA_bind_recomb_sf"/>
</dbReference>
<dbReference type="SUPFAM" id="SSF53041">
    <property type="entry name" value="Resolvase-like"/>
    <property type="match status" value="1"/>
</dbReference>
<reference evidence="7" key="1">
    <citation type="journal article" date="2014" name="Front. Microbiol.">
        <title>High frequency of phylogenetically diverse reductive dehalogenase-homologous genes in deep subseafloor sedimentary metagenomes.</title>
        <authorList>
            <person name="Kawai M."/>
            <person name="Futagami T."/>
            <person name="Toyoda A."/>
            <person name="Takaki Y."/>
            <person name="Nishi S."/>
            <person name="Hori S."/>
            <person name="Arai W."/>
            <person name="Tsubouchi T."/>
            <person name="Morono Y."/>
            <person name="Uchiyama I."/>
            <person name="Ito T."/>
            <person name="Fujiyama A."/>
            <person name="Inagaki F."/>
            <person name="Takami H."/>
        </authorList>
    </citation>
    <scope>NUCLEOTIDE SEQUENCE</scope>
    <source>
        <strain evidence="7">Expedition CK06-06</strain>
    </source>
</reference>
<dbReference type="InterPro" id="IPR050639">
    <property type="entry name" value="SSR_resolvase"/>
</dbReference>
<dbReference type="Pfam" id="PF00239">
    <property type="entry name" value="Resolvase"/>
    <property type="match status" value="1"/>
</dbReference>
<keyword evidence="2" id="KW-0238">DNA-binding</keyword>
<dbReference type="GO" id="GO:0003677">
    <property type="term" value="F:DNA binding"/>
    <property type="evidence" value="ECO:0007669"/>
    <property type="project" value="UniProtKB-KW"/>
</dbReference>
<feature type="domain" description="Recombinase" evidence="6">
    <location>
        <begin position="158"/>
        <end position="286"/>
    </location>
</feature>
<evidence type="ECO:0000256" key="1">
    <source>
        <dbReference type="ARBA" id="ARBA00022908"/>
    </source>
</evidence>
<evidence type="ECO:0000313" key="7">
    <source>
        <dbReference type="EMBL" id="GAG61458.1"/>
    </source>
</evidence>
<dbReference type="Gene3D" id="3.90.1750.20">
    <property type="entry name" value="Putative Large Serine Recombinase, Chain B, Domain 2"/>
    <property type="match status" value="1"/>
</dbReference>
<feature type="coiled-coil region" evidence="4">
    <location>
        <begin position="381"/>
        <end position="450"/>
    </location>
</feature>
<sequence>MKVVLYARVSSERQAEKDLSISAQLKAMRKYSLEHNFDVYKEFVDEAESARTANRPAFQNMIAFAKQKPKLFDSILVWKLSRFARNREDSIIYKALLRRRGISVISINEKLDDSPSGKLLEGMIEVIDEFYSTNLAQDTLRGMKENVSRGFRNGSTIPMGYKKKIVKLNSISKTTLDIDDNYAPIIKRIFQMCNEGMGAKEIVKALNSESIKTNRGKSWTKNIVYYILKNETYTGTLVWNKTSKSQGRKIANDPEKVLRIKNNHPSIIDKKTFNKVQKLLQKRSPKVTHPRTISSNYLLSGILFCGKCNVKMVGCSAKSSTAFYYACQNHRNRGNDICNVKPINKEKIEGFIVDRIKINILTEKNLKELVMLSNEETKTGKEQYNQDIEMIDKQLDGFTKRLSKLYDILETRELDLKDLAPRIKKLKSLIDDLLEKRSELNKNIQGSKMEIFNISKINSYVKDLKTLLSKGTIIEQKSFIHSFIKRIELNKNKITVIYTIPLELKKAEPLNKEVLPFDCLGSPGWCLKTC</sequence>
<feature type="domain" description="Resolvase/invertase-type recombinase catalytic" evidence="5">
    <location>
        <begin position="2"/>
        <end position="150"/>
    </location>
</feature>
<evidence type="ECO:0000256" key="3">
    <source>
        <dbReference type="ARBA" id="ARBA00023172"/>
    </source>
</evidence>
<evidence type="ECO:0000256" key="4">
    <source>
        <dbReference type="SAM" id="Coils"/>
    </source>
</evidence>
<accession>X0ZM61</accession>
<dbReference type="GO" id="GO:0015074">
    <property type="term" value="P:DNA integration"/>
    <property type="evidence" value="ECO:0007669"/>
    <property type="project" value="UniProtKB-KW"/>
</dbReference>
<dbReference type="InterPro" id="IPR006118">
    <property type="entry name" value="Recombinase_CS"/>
</dbReference>
<dbReference type="SMART" id="SM00857">
    <property type="entry name" value="Resolvase"/>
    <property type="match status" value="1"/>
</dbReference>
<dbReference type="Pfam" id="PF13408">
    <property type="entry name" value="Zn_ribbon_recom"/>
    <property type="match status" value="1"/>
</dbReference>
<evidence type="ECO:0000259" key="6">
    <source>
        <dbReference type="PROSITE" id="PS51737"/>
    </source>
</evidence>
<dbReference type="InterPro" id="IPR025827">
    <property type="entry name" value="Zn_ribbon_recom_dom"/>
</dbReference>
<dbReference type="InterPro" id="IPR011109">
    <property type="entry name" value="DNA_bind_recombinase_dom"/>
</dbReference>
<dbReference type="Pfam" id="PF07508">
    <property type="entry name" value="Recombinase"/>
    <property type="match status" value="1"/>
</dbReference>
<evidence type="ECO:0000256" key="2">
    <source>
        <dbReference type="ARBA" id="ARBA00023125"/>
    </source>
</evidence>
<proteinExistence type="predicted"/>
<gene>
    <name evidence="7" type="ORF">S01H4_04081</name>
</gene>
<keyword evidence="1" id="KW-0229">DNA integration</keyword>